<feature type="compositionally biased region" description="Basic and acidic residues" evidence="1">
    <location>
        <begin position="155"/>
        <end position="175"/>
    </location>
</feature>
<organism evidence="2 3">
    <name type="scientific">Cylindrotheca closterium</name>
    <dbReference type="NCBI Taxonomy" id="2856"/>
    <lineage>
        <taxon>Eukaryota</taxon>
        <taxon>Sar</taxon>
        <taxon>Stramenopiles</taxon>
        <taxon>Ochrophyta</taxon>
        <taxon>Bacillariophyta</taxon>
        <taxon>Bacillariophyceae</taxon>
        <taxon>Bacillariophycidae</taxon>
        <taxon>Bacillariales</taxon>
        <taxon>Bacillariaceae</taxon>
        <taxon>Cylindrotheca</taxon>
    </lineage>
</organism>
<name>A0AAD2FRF3_9STRA</name>
<dbReference type="EMBL" id="CAKOGP040001770">
    <property type="protein sequence ID" value="CAJ1950700.1"/>
    <property type="molecule type" value="Genomic_DNA"/>
</dbReference>
<protein>
    <submittedName>
        <fullName evidence="2">Uncharacterized protein</fullName>
    </submittedName>
</protein>
<gene>
    <name evidence="2" type="ORF">CYCCA115_LOCUS12713</name>
</gene>
<feature type="region of interest" description="Disordered" evidence="1">
    <location>
        <begin position="385"/>
        <end position="434"/>
    </location>
</feature>
<feature type="compositionally biased region" description="Acidic residues" evidence="1">
    <location>
        <begin position="176"/>
        <end position="188"/>
    </location>
</feature>
<comment type="caution">
    <text evidence="2">The sequence shown here is derived from an EMBL/GenBank/DDBJ whole genome shotgun (WGS) entry which is preliminary data.</text>
</comment>
<evidence type="ECO:0000256" key="1">
    <source>
        <dbReference type="SAM" id="MobiDB-lite"/>
    </source>
</evidence>
<feature type="compositionally biased region" description="Basic and acidic residues" evidence="1">
    <location>
        <begin position="110"/>
        <end position="120"/>
    </location>
</feature>
<reference evidence="2" key="1">
    <citation type="submission" date="2023-08" db="EMBL/GenBank/DDBJ databases">
        <authorList>
            <person name="Audoor S."/>
            <person name="Bilcke G."/>
        </authorList>
    </citation>
    <scope>NUCLEOTIDE SEQUENCE</scope>
</reference>
<evidence type="ECO:0000313" key="2">
    <source>
        <dbReference type="EMBL" id="CAJ1950700.1"/>
    </source>
</evidence>
<dbReference type="AlphaFoldDB" id="A0AAD2FRF3"/>
<sequence length="555" mass="61520">MALSTTGNLSEAKAAPKSETKGGAGGAAFKSISPARSPTKGGDFDVVKVSRIASIAIKPTGAGNGYSYRSSLGGGKKAFHKNESSPKKDKSKEKQIPEKKETYSSVVSKGKNEEKTESRTKQKSSGASTNEKTKSRQTTRSEHEKRSSSSSSSVGKKDSSKGDKTVRNRAIRELQEREEEEESSDEEIIPGNDPMDIVRVSPYEGNANAEKEVKLFEDLHSVLTEGSIKASKIFGEVNARIMVRAYNQIDQSGMVYSQEWVDGVMRGNHVGVLPKDLLLLCLISNRLTKVDEFLMAGLTRDLELIKIIKEAVEAWDLEDDYRKIAGTSGTLKNFTFSSKRRHCFKCEIFVARAYSCYKAFGSKGRVDKSLMAKVRKCLEIMESRVPQPKGKDSKKRKKSLEKPVVIEPPVVMEQPVKEDPPPPPKRKRGRPPKKIEVAAQAFEESDESVMDHDDDNMVEVPVEVAPRSSMGGAATSNNSNNSKKRAKKEPMSAIDIIAKFEEQYHGVGKMYLEMGKTLALLKSTIEEDQSNREQDIRDEVRGELVAEMQKRITKK</sequence>
<proteinExistence type="predicted"/>
<feature type="region of interest" description="Disordered" evidence="1">
    <location>
        <begin position="1"/>
        <end position="44"/>
    </location>
</feature>
<feature type="compositionally biased region" description="Basic and acidic residues" evidence="1">
    <location>
        <begin position="80"/>
        <end position="102"/>
    </location>
</feature>
<evidence type="ECO:0000313" key="3">
    <source>
        <dbReference type="Proteomes" id="UP001295423"/>
    </source>
</evidence>
<accession>A0AAD2FRF3</accession>
<feature type="region of interest" description="Disordered" evidence="1">
    <location>
        <begin position="466"/>
        <end position="489"/>
    </location>
</feature>
<keyword evidence="3" id="KW-1185">Reference proteome</keyword>
<dbReference type="Proteomes" id="UP001295423">
    <property type="component" value="Unassembled WGS sequence"/>
</dbReference>
<feature type="compositionally biased region" description="Basic and acidic residues" evidence="1">
    <location>
        <begin position="131"/>
        <end position="147"/>
    </location>
</feature>
<feature type="region of interest" description="Disordered" evidence="1">
    <location>
        <begin position="56"/>
        <end position="196"/>
    </location>
</feature>